<keyword evidence="7 15" id="KW-0547">Nucleotide-binding</keyword>
<evidence type="ECO:0000256" key="2">
    <source>
        <dbReference type="ARBA" id="ARBA00011002"/>
    </source>
</evidence>
<dbReference type="SUPFAM" id="SSF53807">
    <property type="entry name" value="Helical backbone' metal receptor"/>
    <property type="match status" value="1"/>
</dbReference>
<evidence type="ECO:0000256" key="14">
    <source>
        <dbReference type="RuleBase" id="RU004021"/>
    </source>
</evidence>
<evidence type="ECO:0000256" key="12">
    <source>
        <dbReference type="ARBA" id="ARBA00023231"/>
    </source>
</evidence>
<dbReference type="EMBL" id="CP009508">
    <property type="protein sequence ID" value="AKB38226.1"/>
    <property type="molecule type" value="Genomic_DNA"/>
</dbReference>
<evidence type="ECO:0000256" key="5">
    <source>
        <dbReference type="ARBA" id="ARBA00014775"/>
    </source>
</evidence>
<dbReference type="NCBIfam" id="TIGR01286">
    <property type="entry name" value="nifK"/>
    <property type="match status" value="1"/>
</dbReference>
<comment type="catalytic activity">
    <reaction evidence="13 15">
        <text>N2 + 8 reduced [2Fe-2S]-[ferredoxin] + 16 ATP + 16 H2O = H2 + 8 oxidized [2Fe-2S]-[ferredoxin] + 2 NH4(+) + 16 ADP + 16 phosphate + 6 H(+)</text>
        <dbReference type="Rhea" id="RHEA:21448"/>
        <dbReference type="Rhea" id="RHEA-COMP:10000"/>
        <dbReference type="Rhea" id="RHEA-COMP:10001"/>
        <dbReference type="ChEBI" id="CHEBI:15377"/>
        <dbReference type="ChEBI" id="CHEBI:15378"/>
        <dbReference type="ChEBI" id="CHEBI:17997"/>
        <dbReference type="ChEBI" id="CHEBI:18276"/>
        <dbReference type="ChEBI" id="CHEBI:28938"/>
        <dbReference type="ChEBI" id="CHEBI:30616"/>
        <dbReference type="ChEBI" id="CHEBI:33737"/>
        <dbReference type="ChEBI" id="CHEBI:33738"/>
        <dbReference type="ChEBI" id="CHEBI:43474"/>
        <dbReference type="ChEBI" id="CHEBI:456216"/>
        <dbReference type="EC" id="1.18.6.1"/>
    </reaction>
</comment>
<keyword evidence="10 15" id="KW-0408">Iron</keyword>
<dbReference type="HOGENOM" id="CLU_025876_2_0_2"/>
<proteinExistence type="inferred from homology"/>
<keyword evidence="9 15" id="KW-0560">Oxidoreductase</keyword>
<dbReference type="InterPro" id="IPR005976">
    <property type="entry name" value="Nase_Mo-Fe_CF_bsu"/>
</dbReference>
<dbReference type="InterPro" id="IPR000318">
    <property type="entry name" value="Nase_comp1_CS"/>
</dbReference>
<dbReference type="GO" id="GO:0005524">
    <property type="term" value="F:ATP binding"/>
    <property type="evidence" value="ECO:0007669"/>
    <property type="project" value="UniProtKB-KW"/>
</dbReference>
<dbReference type="GO" id="GO:0051536">
    <property type="term" value="F:iron-sulfur cluster binding"/>
    <property type="evidence" value="ECO:0007669"/>
    <property type="project" value="UniProtKB-KW"/>
</dbReference>
<evidence type="ECO:0000256" key="3">
    <source>
        <dbReference type="ARBA" id="ARBA00011462"/>
    </source>
</evidence>
<feature type="domain" description="Nitrogenase/oxidoreductase component 1" evidence="16">
    <location>
        <begin position="23"/>
        <end position="439"/>
    </location>
</feature>
<keyword evidence="6 15" id="KW-0479">Metal-binding</keyword>
<dbReference type="GeneID" id="24873340"/>
<dbReference type="Proteomes" id="UP000033123">
    <property type="component" value="Chromosome"/>
</dbReference>
<dbReference type="PANTHER" id="PTHR33712">
    <property type="entry name" value="LIGHT-INDEPENDENT PROTOCHLOROPHYLLIDE REDUCTASE SUBUNIT B"/>
    <property type="match status" value="1"/>
</dbReference>
<comment type="cofactor">
    <cofactor evidence="15">
        <name>[8Fe-7S] cluster</name>
        <dbReference type="ChEBI" id="CHEBI:21143"/>
    </cofactor>
    <text evidence="15">Binds 1 [8Fe-7S] cluster per heterodimer.</text>
</comment>
<evidence type="ECO:0000256" key="13">
    <source>
        <dbReference type="ARBA" id="ARBA00047967"/>
    </source>
</evidence>
<evidence type="ECO:0000256" key="4">
    <source>
        <dbReference type="ARBA" id="ARBA00012773"/>
    </source>
</evidence>
<dbReference type="AlphaFoldDB" id="A0A0E3LE14"/>
<gene>
    <name evidence="17" type="ORF">MSSAC_3636</name>
</gene>
<evidence type="ECO:0000256" key="15">
    <source>
        <dbReference type="RuleBase" id="RU364127"/>
    </source>
</evidence>
<evidence type="ECO:0000256" key="1">
    <source>
        <dbReference type="ARBA" id="ARBA00002621"/>
    </source>
</evidence>
<accession>A0A0E3LE14</accession>
<evidence type="ECO:0000313" key="18">
    <source>
        <dbReference type="Proteomes" id="UP000033123"/>
    </source>
</evidence>
<dbReference type="GO" id="GO:0016163">
    <property type="term" value="F:nitrogenase activity"/>
    <property type="evidence" value="ECO:0007669"/>
    <property type="project" value="UniProtKB-EC"/>
</dbReference>
<evidence type="ECO:0000256" key="9">
    <source>
        <dbReference type="ARBA" id="ARBA00023002"/>
    </source>
</evidence>
<evidence type="ECO:0000256" key="6">
    <source>
        <dbReference type="ARBA" id="ARBA00022723"/>
    </source>
</evidence>
<keyword evidence="12 14" id="KW-0535">Nitrogen fixation</keyword>
<dbReference type="InterPro" id="IPR000510">
    <property type="entry name" value="Nase/OxRdtase_comp1"/>
</dbReference>
<dbReference type="Gene3D" id="3.40.50.1980">
    <property type="entry name" value="Nitrogenase molybdenum iron protein domain"/>
    <property type="match status" value="3"/>
</dbReference>
<keyword evidence="11 15" id="KW-0411">Iron-sulfur</keyword>
<evidence type="ECO:0000256" key="10">
    <source>
        <dbReference type="ARBA" id="ARBA00023004"/>
    </source>
</evidence>
<name>A0A0E3LE14_9EURY</name>
<evidence type="ECO:0000259" key="16">
    <source>
        <dbReference type="Pfam" id="PF00148"/>
    </source>
</evidence>
<comment type="function">
    <text evidence="1 15">This molybdenum-iron protein is part of the nitrogenase complex that catalyzes the key enzymatic reactions in nitrogen fixation.</text>
</comment>
<dbReference type="RefSeq" id="WP_048184682.1">
    <property type="nucleotide sequence ID" value="NZ_CP009508.1"/>
</dbReference>
<keyword evidence="8 15" id="KW-0067">ATP-binding</keyword>
<organism evidence="17 18">
    <name type="scientific">Methanosarcina siciliae C2J</name>
    <dbReference type="NCBI Taxonomy" id="1434118"/>
    <lineage>
        <taxon>Archaea</taxon>
        <taxon>Methanobacteriati</taxon>
        <taxon>Methanobacteriota</taxon>
        <taxon>Stenosarchaea group</taxon>
        <taxon>Methanomicrobia</taxon>
        <taxon>Methanosarcinales</taxon>
        <taxon>Methanosarcinaceae</taxon>
        <taxon>Methanosarcina</taxon>
    </lineage>
</organism>
<comment type="similarity">
    <text evidence="2 14">Belongs to the NifD/NifK/NifE/NifN family.</text>
</comment>
<protein>
    <recommendedName>
        <fullName evidence="5 15">Nitrogenase molybdenum-iron protein beta chain</fullName>
        <ecNumber evidence="4 15">1.18.6.1</ecNumber>
    </recommendedName>
    <alternativeName>
        <fullName evidence="15">Dinitrogenase</fullName>
    </alternativeName>
</protein>
<dbReference type="KEGG" id="msj:MSSAC_3636"/>
<evidence type="ECO:0000256" key="11">
    <source>
        <dbReference type="ARBA" id="ARBA00023014"/>
    </source>
</evidence>
<dbReference type="GO" id="GO:0046872">
    <property type="term" value="F:metal ion binding"/>
    <property type="evidence" value="ECO:0007669"/>
    <property type="project" value="UniProtKB-KW"/>
</dbReference>
<comment type="subunit">
    <text evidence="3 15">Tetramer of two alpha and two beta chains. Forms complex with the iron protein (nitrogenase component 2).</text>
</comment>
<reference evidence="17 18" key="1">
    <citation type="submission" date="2014-07" db="EMBL/GenBank/DDBJ databases">
        <title>Methanogenic archaea and the global carbon cycle.</title>
        <authorList>
            <person name="Henriksen J.R."/>
            <person name="Luke J."/>
            <person name="Reinhart S."/>
            <person name="Benedict M.N."/>
            <person name="Youngblut N.D."/>
            <person name="Metcalf M.E."/>
            <person name="Whitaker R.J."/>
            <person name="Metcalf W.W."/>
        </authorList>
    </citation>
    <scope>NUCLEOTIDE SEQUENCE [LARGE SCALE GENOMIC DNA]</scope>
    <source>
        <strain evidence="17 18">C2J</strain>
    </source>
</reference>
<evidence type="ECO:0000256" key="7">
    <source>
        <dbReference type="ARBA" id="ARBA00022741"/>
    </source>
</evidence>
<evidence type="ECO:0000313" key="17">
    <source>
        <dbReference type="EMBL" id="AKB38226.1"/>
    </source>
</evidence>
<dbReference type="PANTHER" id="PTHR33712:SF7">
    <property type="entry name" value="LIGHT-INDEPENDENT PROTOCHLOROPHYLLIDE REDUCTASE SUBUNIT B"/>
    <property type="match status" value="1"/>
</dbReference>
<evidence type="ECO:0000256" key="8">
    <source>
        <dbReference type="ARBA" id="ARBA00022840"/>
    </source>
</evidence>
<sequence>MLDYTPCEEVERSAITINPAKICQPIGAVYAALGVHNCMPHSHGSQGCLSYLRMCLSRHYREAALATTSSFSEGTAVFGGAANLKEALVNMTTVYQPEVIAIHTTCVAETIGDDVGVILEDVSAEELIDPSIKICAASTPSYVGTHITGYDNMVKSFVTTFASKSKPNGKLNIIPGFVEPADIREIKRILSIMGISSIVFPDTTDVFDAPLTKEHTFYPKGGTPIGDIEDSANSLGTIALCRMAGGAAAKILESRYKVPAKIGPTPIGIRNTDRFVMNAAKLANVAIPPELEDERGRLVDMMTDAHPHYHGKKVAIYGDPDILSGLTSLVLEMGMEPSVVLTGTQNSEFEKEIEELIGSEYPDADIISGGDLFMLHQIIKRKPVDLLIGNTYGKFISRAEDVPLVRVGFPIMDRANLHYFPIMGYAGAARLVERIGNTLLDRKDRDAPDWLLETIQ</sequence>
<dbReference type="PATRIC" id="fig|1434118.4.peg.4696"/>
<dbReference type="Pfam" id="PF00148">
    <property type="entry name" value="Oxidored_nitro"/>
    <property type="match status" value="1"/>
</dbReference>
<dbReference type="Gene3D" id="1.20.89.10">
    <property type="entry name" value="Nitrogenase Molybdenum-iron Protein, subunit B, domain 4"/>
    <property type="match status" value="1"/>
</dbReference>
<dbReference type="PROSITE" id="PS00699">
    <property type="entry name" value="NITROGENASE_1_1"/>
    <property type="match status" value="1"/>
</dbReference>
<dbReference type="GO" id="GO:0016612">
    <property type="term" value="C:molybdenum-iron nitrogenase complex"/>
    <property type="evidence" value="ECO:0007669"/>
    <property type="project" value="InterPro"/>
</dbReference>
<dbReference type="InterPro" id="IPR050152">
    <property type="entry name" value="ChlB/BchB/BchZ"/>
</dbReference>
<dbReference type="EC" id="1.18.6.1" evidence="4 15"/>
<dbReference type="STRING" id="1434118.MSSAC_3636"/>